<sequence length="94" mass="10473">MRAAGGRAAIEDGICGGKGSRAWVPQIASGSFDSAPCGRFAQDDRQKRLQQQLQLRGFYPFALLRVRMTSKDNCKSRFLRYATEWKCQNANASV</sequence>
<dbReference type="AlphaFoldDB" id="A0A916RJZ5"/>
<organism evidence="1 2">
    <name type="scientific">Edaphobacter acidisoli</name>
    <dbReference type="NCBI Taxonomy" id="2040573"/>
    <lineage>
        <taxon>Bacteria</taxon>
        <taxon>Pseudomonadati</taxon>
        <taxon>Acidobacteriota</taxon>
        <taxon>Terriglobia</taxon>
        <taxon>Terriglobales</taxon>
        <taxon>Acidobacteriaceae</taxon>
        <taxon>Edaphobacter</taxon>
    </lineage>
</organism>
<gene>
    <name evidence="1" type="ORF">GCM10011507_09750</name>
</gene>
<name>A0A916RJZ5_9BACT</name>
<keyword evidence="2" id="KW-1185">Reference proteome</keyword>
<evidence type="ECO:0000313" key="1">
    <source>
        <dbReference type="EMBL" id="GGA60229.1"/>
    </source>
</evidence>
<evidence type="ECO:0000313" key="2">
    <source>
        <dbReference type="Proteomes" id="UP000648801"/>
    </source>
</evidence>
<proteinExistence type="predicted"/>
<protein>
    <submittedName>
        <fullName evidence="1">Uncharacterized protein</fullName>
    </submittedName>
</protein>
<accession>A0A916RJZ5</accession>
<reference evidence="1" key="2">
    <citation type="submission" date="2020-09" db="EMBL/GenBank/DDBJ databases">
        <authorList>
            <person name="Sun Q."/>
            <person name="Zhou Y."/>
        </authorList>
    </citation>
    <scope>NUCLEOTIDE SEQUENCE</scope>
    <source>
        <strain evidence="1">CGMCC 1.15447</strain>
    </source>
</reference>
<comment type="caution">
    <text evidence="1">The sequence shown here is derived from an EMBL/GenBank/DDBJ whole genome shotgun (WGS) entry which is preliminary data.</text>
</comment>
<dbReference type="EMBL" id="BMJB01000001">
    <property type="protein sequence ID" value="GGA60229.1"/>
    <property type="molecule type" value="Genomic_DNA"/>
</dbReference>
<reference evidence="1" key="1">
    <citation type="journal article" date="2014" name="Int. J. Syst. Evol. Microbiol.">
        <title>Complete genome sequence of Corynebacterium casei LMG S-19264T (=DSM 44701T), isolated from a smear-ripened cheese.</title>
        <authorList>
            <consortium name="US DOE Joint Genome Institute (JGI-PGF)"/>
            <person name="Walter F."/>
            <person name="Albersmeier A."/>
            <person name="Kalinowski J."/>
            <person name="Ruckert C."/>
        </authorList>
    </citation>
    <scope>NUCLEOTIDE SEQUENCE</scope>
    <source>
        <strain evidence="1">CGMCC 1.15447</strain>
    </source>
</reference>
<dbReference type="Proteomes" id="UP000648801">
    <property type="component" value="Unassembled WGS sequence"/>
</dbReference>